<reference evidence="1" key="1">
    <citation type="journal article" date="2020" name="Phytopathology">
        <title>Zucchini vein clearing disease is caused by several lineages within Pseudomonas syringae species complex.</title>
        <authorList>
            <person name="Lacault C."/>
            <person name="Briand M."/>
            <person name="Jacques M.A."/>
            <person name="Darrasse A."/>
        </authorList>
    </citation>
    <scope>NUCLEOTIDE SEQUENCE</scope>
    <source>
        <strain evidence="1">P123</strain>
    </source>
</reference>
<dbReference type="RefSeq" id="WP_024661799.1">
    <property type="nucleotide sequence ID" value="NZ_JAJISS010000021.1"/>
</dbReference>
<dbReference type="AlphaFoldDB" id="A0A6B2B074"/>
<proteinExistence type="predicted"/>
<comment type="caution">
    <text evidence="1">The sequence shown here is derived from an EMBL/GenBank/DDBJ whole genome shotgun (WGS) entry which is preliminary data.</text>
</comment>
<accession>A0A6B2B074</accession>
<sequence>MIFEQAFMSLPEFLTGTPFQRYQFEGTIVTAFSMAVLQELNSRNVPNPVSILRAEVDYPIDDRKRADLHIDLRKLNLFNDDLQSYGFYENNWLEAKFCRLSKSGKVVTATLTSTFLMLKDLIRLCSLVPDNQLQGDHSKSGRYLLHAYQGDPSQYFNYNRNQNKSRAEREWIKPLIESGRQTIKINDLRLETTQEFKKCVGKRAGRINMEATVTNFVHIPREYNDGVYHIVLTRIEDFQIFSGKRSFGRKNGKIFESGNGYGLLGPKIVNRILTD</sequence>
<evidence type="ECO:0000313" key="1">
    <source>
        <dbReference type="EMBL" id="NAO78734.1"/>
    </source>
</evidence>
<dbReference type="EMBL" id="VLIF01000023">
    <property type="protein sequence ID" value="NAO78734.1"/>
    <property type="molecule type" value="Genomic_DNA"/>
</dbReference>
<protein>
    <submittedName>
        <fullName evidence="1">Uncharacterized protein</fullName>
    </submittedName>
</protein>
<gene>
    <name evidence="1" type="ORF">PspP123CL_22905</name>
</gene>
<name>A0A6B2B074_PSESX</name>
<organism evidence="1">
    <name type="scientific">Pseudomonas syringae</name>
    <dbReference type="NCBI Taxonomy" id="317"/>
    <lineage>
        <taxon>Bacteria</taxon>
        <taxon>Pseudomonadati</taxon>
        <taxon>Pseudomonadota</taxon>
        <taxon>Gammaproteobacteria</taxon>
        <taxon>Pseudomonadales</taxon>
        <taxon>Pseudomonadaceae</taxon>
        <taxon>Pseudomonas</taxon>
    </lineage>
</organism>